<feature type="domain" description="Ig-like" evidence="2">
    <location>
        <begin position="682"/>
        <end position="760"/>
    </location>
</feature>
<evidence type="ECO:0000259" key="3">
    <source>
        <dbReference type="Pfam" id="PF20009"/>
    </source>
</evidence>
<dbReference type="Proteomes" id="UP001597011">
    <property type="component" value="Unassembled WGS sequence"/>
</dbReference>
<dbReference type="RefSeq" id="WP_379940855.1">
    <property type="nucleotide sequence ID" value="NZ_JBHTIB010000008.1"/>
</dbReference>
<name>A0ABW3BSV7_9FLAO</name>
<feature type="domain" description="Ig-like" evidence="2">
    <location>
        <begin position="844"/>
        <end position="922"/>
    </location>
</feature>
<sequence length="1513" mass="158826">MAFCINSFSQTVIYSESFSSSAGGWSTTSTGSGTGAWVRGSNSSHSSGATGNYFYSQKYSSEYNNHTYITATSPAIDLTGYISITLELKIWYNTESSYDGMKIEYSLNNGSSWNDLGSVSNSNWYNDSGVNAFNSNEDGWSGNSSGWLTRSINLSTEDIGFESATQAKFRVLFASDYSITDTGVAFDEIFIRGTESIYCSASSSTCDEFISKVQVGTINNTSSCSTGGYTDYTSQSTNMTIGTGYPITITNGRPYINDQCGIWVDWNQDGDFLDANETLTTSGGPLTYTSTITPPVSALVGPTRLRIRITYTGSVSSCGNTTYGEVEDYSINVIAAPSITTGTISPTSYCSGSSINVPFTITGTFTSGNVFTAQLSNASGNFTSPVSIGTLTGTTSGTISATIPTATATGNQYRIRVVSSNPVVTGSINGTNITINSIPTITGTTPASRCGTGSVTLGATASSGTINWYATSTGGTSLGTGTSFTTPSISSTTTYWVDATNASCTTTTRTAVIATINSIPTITGTTPAARCGTGSVTLGATASSGTINWYAASSGGASLATGTSFTTPSISSTTTYWVDATNGSCTTTTRTAVIATINSIPTITGTTTASRCGAGSVTLGATASSGTINWYAASSGGASLATGTSFTTPSISSTTTYWVDATNASCTTTTRTAVIATINSIPTITGTTPAARCGTGSVTLGATASSGTINWYAASSGGASLATGTSFTTPSISSTTTYWVDATNGSCTTTTRTAVIATINSIPTITGTTPASRCGNGTVTLGATASSGTINWYAASSSGASLATGTSFTTPSISSTTTYWVDATNGSCTTTTRTAVIATINSIPTITGTTPASRCGAGSVTLGATASSGTINWYATSTGGTSLGTGTSFTTPSISSTTTYWVDATNGSCTTATRTAVNATINKNYWTGDADTNWNNSANWCAGVPTNGIEMTLNVLIPSGLTNYPVISAGAAAGYVKSIVLENNTILTIIDNSLRVTENLKLDGKIDLEGEAQLLQDLGSILDPTSSGTLERDQQGTADTYTYNYWSSPVGLPNNTTNNNSYKISDIFQGLNFITTGYNGSASPLGIADYWIWKFSNKTSGDYSQWQHVRSTGTLLAGEGFTMKGPGTGSITTPQNYVLLGKPNNGDINLPISAGNEYLVGNPYPSALDANQFIQDNGNSGSGSTTGTLYFWEHWGGGSHILSEYQGGYATYTLAGGVPAASSGTSGTATKTPKRYIPVAQGFFVTASNSGTIKFNNGQRVFQIEDGENSLFIKQLNTKTNKNAISDTRTKLRLSFNSVNAIKRQLLVTVDSNSSMNYDWGYDAPYIENLKDDAYWMIDSKKYTIQGIDKISESTIIPLGIHTKNAGWNTFNIDAIEYDIDNLNIYLHDKTLNTYHNLKESSFKIYLPSGEYLNRFEITFNNNQSLLSTSEVINKNIELYFSNEKESIIINNPNYKEIKSVKINNILGQAITQFNINSTSNFLELKPKNIEIGTYIITLQTDKEVISKKVIIN</sequence>
<keyword evidence="5" id="KW-1185">Reference proteome</keyword>
<dbReference type="NCBIfam" id="TIGR04183">
    <property type="entry name" value="Por_Secre_tail"/>
    <property type="match status" value="1"/>
</dbReference>
<dbReference type="EMBL" id="JBHTIB010000008">
    <property type="protein sequence ID" value="MFD0835587.1"/>
    <property type="molecule type" value="Genomic_DNA"/>
</dbReference>
<accession>A0ABW3BSV7</accession>
<evidence type="ECO:0000313" key="4">
    <source>
        <dbReference type="EMBL" id="MFD0835587.1"/>
    </source>
</evidence>
<feature type="domain" description="Ig-like" evidence="2">
    <location>
        <begin position="520"/>
        <end position="598"/>
    </location>
</feature>
<comment type="caution">
    <text evidence="4">The sequence shown here is derived from an EMBL/GenBank/DDBJ whole genome shotgun (WGS) entry which is preliminary data.</text>
</comment>
<feature type="domain" description="Ig-like" evidence="2">
    <location>
        <begin position="601"/>
        <end position="679"/>
    </location>
</feature>
<protein>
    <submittedName>
        <fullName evidence="4">GEVED domain-containing protein</fullName>
    </submittedName>
</protein>
<gene>
    <name evidence="4" type="ORF">ACFQ0I_07435</name>
</gene>
<reference evidence="5" key="1">
    <citation type="journal article" date="2019" name="Int. J. Syst. Evol. Microbiol.">
        <title>The Global Catalogue of Microorganisms (GCM) 10K type strain sequencing project: providing services to taxonomists for standard genome sequencing and annotation.</title>
        <authorList>
            <consortium name="The Broad Institute Genomics Platform"/>
            <consortium name="The Broad Institute Genome Sequencing Center for Infectious Disease"/>
            <person name="Wu L."/>
            <person name="Ma J."/>
        </authorList>
    </citation>
    <scope>NUCLEOTIDE SEQUENCE [LARGE SCALE GENOMIC DNA]</scope>
    <source>
        <strain evidence="5">CCUG 60529</strain>
    </source>
</reference>
<feature type="domain" description="Ig-like" evidence="2">
    <location>
        <begin position="763"/>
        <end position="841"/>
    </location>
</feature>
<feature type="domain" description="GEVED" evidence="3">
    <location>
        <begin position="260"/>
        <end position="332"/>
    </location>
</feature>
<feature type="domain" description="Ig-like" evidence="2">
    <location>
        <begin position="439"/>
        <end position="517"/>
    </location>
</feature>
<proteinExistence type="predicted"/>
<dbReference type="Gene3D" id="2.60.120.260">
    <property type="entry name" value="Galactose-binding domain-like"/>
    <property type="match status" value="1"/>
</dbReference>
<evidence type="ECO:0000313" key="5">
    <source>
        <dbReference type="Proteomes" id="UP001597011"/>
    </source>
</evidence>
<dbReference type="InterPro" id="IPR044023">
    <property type="entry name" value="Ig_7"/>
</dbReference>
<evidence type="ECO:0000256" key="1">
    <source>
        <dbReference type="ARBA" id="ARBA00022729"/>
    </source>
</evidence>
<organism evidence="4 5">
    <name type="scientific">Mariniflexile aquimaris</name>
    <dbReference type="NCBI Taxonomy" id="881009"/>
    <lineage>
        <taxon>Bacteria</taxon>
        <taxon>Pseudomonadati</taxon>
        <taxon>Bacteroidota</taxon>
        <taxon>Flavobacteriia</taxon>
        <taxon>Flavobacteriales</taxon>
        <taxon>Flavobacteriaceae</taxon>
        <taxon>Mariniflexile</taxon>
    </lineage>
</organism>
<dbReference type="Pfam" id="PF19081">
    <property type="entry name" value="Ig_7"/>
    <property type="match status" value="6"/>
</dbReference>
<dbReference type="InterPro" id="IPR045474">
    <property type="entry name" value="GEVED"/>
</dbReference>
<dbReference type="Pfam" id="PF20009">
    <property type="entry name" value="GEVED"/>
    <property type="match status" value="1"/>
</dbReference>
<keyword evidence="1" id="KW-0732">Signal</keyword>
<evidence type="ECO:0000259" key="2">
    <source>
        <dbReference type="Pfam" id="PF19081"/>
    </source>
</evidence>
<dbReference type="InterPro" id="IPR026444">
    <property type="entry name" value="Secre_tail"/>
</dbReference>